<name>X7EJ00_9RHOB</name>
<organism evidence="4 5">
    <name type="scientific">Roseivivax halodurans JCM 10272</name>
    <dbReference type="NCBI Taxonomy" id="1449350"/>
    <lineage>
        <taxon>Bacteria</taxon>
        <taxon>Pseudomonadati</taxon>
        <taxon>Pseudomonadota</taxon>
        <taxon>Alphaproteobacteria</taxon>
        <taxon>Rhodobacterales</taxon>
        <taxon>Roseobacteraceae</taxon>
        <taxon>Roseivivax</taxon>
    </lineage>
</organism>
<evidence type="ECO:0000313" key="4">
    <source>
        <dbReference type="EMBL" id="ETX15867.1"/>
    </source>
</evidence>
<evidence type="ECO:0000256" key="3">
    <source>
        <dbReference type="ARBA" id="ARBA00035643"/>
    </source>
</evidence>
<dbReference type="RefSeq" id="WP_037259412.1">
    <property type="nucleotide sequence ID" value="NZ_JALZ01000003.1"/>
</dbReference>
<dbReference type="AlphaFoldDB" id="X7EJ00"/>
<protein>
    <submittedName>
        <fullName evidence="4">Gas vesicle protein</fullName>
    </submittedName>
</protein>
<dbReference type="PANTHER" id="PTHR36852:SF1">
    <property type="entry name" value="PROTEIN GVPL 2"/>
    <property type="match status" value="1"/>
</dbReference>
<accession>X7EJ00</accession>
<dbReference type="InterPro" id="IPR009430">
    <property type="entry name" value="GvpL/GvpF"/>
</dbReference>
<dbReference type="eggNOG" id="COG0154">
    <property type="taxonomic scope" value="Bacteria"/>
</dbReference>
<comment type="caution">
    <text evidence="4">The sequence shown here is derived from an EMBL/GenBank/DDBJ whole genome shotgun (WGS) entry which is preliminary data.</text>
</comment>
<dbReference type="Proteomes" id="UP000022447">
    <property type="component" value="Unassembled WGS sequence"/>
</dbReference>
<dbReference type="GO" id="GO:0031411">
    <property type="term" value="C:gas vesicle"/>
    <property type="evidence" value="ECO:0007669"/>
    <property type="project" value="UniProtKB-SubCell"/>
</dbReference>
<evidence type="ECO:0000313" key="5">
    <source>
        <dbReference type="Proteomes" id="UP000022447"/>
    </source>
</evidence>
<sequence>MIYLYGILAAGGVTGESPPGVTGPVEEAVLPEGRLLHGRHDGTEILPRRRLMLAHARVLEDAAARGTVLPMRFGMLVEDLGAVADLISAQSARIAAEMERLSGTVEYGVRVTFDRDPALAALLADEPTLLAERDALKRRRAVPQDCASFGRRIAEALDRRRGQAQKRLLAAIRPAIVDHVLRAPETDVQVLAADILLRAESSDWVAGAVLDAARECGFSTGEPHVRLVGPQPAYSFTRLTLAARKAA</sequence>
<dbReference type="STRING" id="1449350.OCH239_11860"/>
<keyword evidence="5" id="KW-1185">Reference proteome</keyword>
<comment type="similarity">
    <text evidence="3">Belongs to the gas vesicle GvpF/GvpL family.</text>
</comment>
<dbReference type="Pfam" id="PF06386">
    <property type="entry name" value="GvpL_GvpF"/>
    <property type="match status" value="1"/>
</dbReference>
<comment type="subcellular location">
    <subcellularLocation>
        <location evidence="2">Gas vesicle</location>
    </subcellularLocation>
</comment>
<dbReference type="OrthoDB" id="3867411at2"/>
<dbReference type="PANTHER" id="PTHR36852">
    <property type="entry name" value="PROTEIN GVPL 2"/>
    <property type="match status" value="1"/>
</dbReference>
<proteinExistence type="inferred from homology"/>
<evidence type="ECO:0000256" key="1">
    <source>
        <dbReference type="ARBA" id="ARBA00022987"/>
    </source>
</evidence>
<evidence type="ECO:0000256" key="2">
    <source>
        <dbReference type="ARBA" id="ARBA00035108"/>
    </source>
</evidence>
<keyword evidence="1" id="KW-0304">Gas vesicle</keyword>
<gene>
    <name evidence="4" type="ORF">OCH239_11860</name>
</gene>
<dbReference type="GO" id="GO:0031412">
    <property type="term" value="P:gas vesicle organization"/>
    <property type="evidence" value="ECO:0007669"/>
    <property type="project" value="InterPro"/>
</dbReference>
<dbReference type="EMBL" id="JALZ01000003">
    <property type="protein sequence ID" value="ETX15867.1"/>
    <property type="molecule type" value="Genomic_DNA"/>
</dbReference>
<reference evidence="4 5" key="1">
    <citation type="submission" date="2014-01" db="EMBL/GenBank/DDBJ databases">
        <title>Roseivivax halodurans JCM 10272 Genome Sequencing.</title>
        <authorList>
            <person name="Lai Q."/>
            <person name="Li G."/>
            <person name="Shao Z."/>
        </authorList>
    </citation>
    <scope>NUCLEOTIDE SEQUENCE [LARGE SCALE GENOMIC DNA]</scope>
    <source>
        <strain evidence="4 5">JCM 10272</strain>
    </source>
</reference>